<dbReference type="Proteomes" id="UP000186206">
    <property type="component" value="Unassembled WGS sequence"/>
</dbReference>
<dbReference type="RefSeq" id="WP_075647894.1">
    <property type="nucleotide sequence ID" value="NZ_AP019657.1"/>
</dbReference>
<evidence type="ECO:0000313" key="2">
    <source>
        <dbReference type="EMBL" id="OLQ95334.1"/>
    </source>
</evidence>
<accession>A0ABX3FQ61</accession>
<gene>
    <name evidence="2" type="ORF">BIY21_06415</name>
</gene>
<feature type="signal peptide" evidence="1">
    <location>
        <begin position="1"/>
        <end position="22"/>
    </location>
</feature>
<name>A0ABX3FQ61_9VIBR</name>
<proteinExistence type="predicted"/>
<protein>
    <recommendedName>
        <fullName evidence="4">PEGA domain-containing protein</fullName>
    </recommendedName>
</protein>
<evidence type="ECO:0000313" key="3">
    <source>
        <dbReference type="Proteomes" id="UP000186206"/>
    </source>
</evidence>
<dbReference type="EMBL" id="MJMI01000033">
    <property type="protein sequence ID" value="OLQ95334.1"/>
    <property type="molecule type" value="Genomic_DNA"/>
</dbReference>
<evidence type="ECO:0008006" key="4">
    <source>
        <dbReference type="Google" id="ProtNLM"/>
    </source>
</evidence>
<dbReference type="PROSITE" id="PS51257">
    <property type="entry name" value="PROKAR_LIPOPROTEIN"/>
    <property type="match status" value="1"/>
</dbReference>
<evidence type="ECO:0000256" key="1">
    <source>
        <dbReference type="SAM" id="SignalP"/>
    </source>
</evidence>
<organism evidence="2 3">
    <name type="scientific">Vibrio ponticus</name>
    <dbReference type="NCBI Taxonomy" id="265668"/>
    <lineage>
        <taxon>Bacteria</taxon>
        <taxon>Pseudomonadati</taxon>
        <taxon>Pseudomonadota</taxon>
        <taxon>Gammaproteobacteria</taxon>
        <taxon>Vibrionales</taxon>
        <taxon>Vibrionaceae</taxon>
        <taxon>Vibrio</taxon>
    </lineage>
</organism>
<feature type="chain" id="PRO_5046561735" description="PEGA domain-containing protein" evidence="1">
    <location>
        <begin position="23"/>
        <end position="151"/>
    </location>
</feature>
<sequence length="151" mass="16682">MKKFVIALSLVSMMFVSGCSFINSTIDDDLVVSCDATNPVITINGQRYRQELISVSVDKGEKVAVSCRADGYYTAHKNIDTELSTTGALDIVGGFFFLFPWLGLLSDGAWTIEDDEVYMSLEHRPQVQQYVAPIQPSQPTSIIINNHASKQ</sequence>
<reference evidence="2 3" key="1">
    <citation type="submission" date="2016-09" db="EMBL/GenBank/DDBJ databases">
        <title>Genomic Taxonomy of the Vibrionaceae.</title>
        <authorList>
            <person name="Gonzalez-Castillo A."/>
            <person name="Gomez-Gil B."/>
            <person name="Enciso-Ibarra K."/>
        </authorList>
    </citation>
    <scope>NUCLEOTIDE SEQUENCE [LARGE SCALE GENOMIC DNA]</scope>
    <source>
        <strain evidence="2 3">CAIM 1731</strain>
    </source>
</reference>
<keyword evidence="3" id="KW-1185">Reference proteome</keyword>
<keyword evidence="1" id="KW-0732">Signal</keyword>
<comment type="caution">
    <text evidence="2">The sequence shown here is derived from an EMBL/GenBank/DDBJ whole genome shotgun (WGS) entry which is preliminary data.</text>
</comment>